<dbReference type="OrthoDB" id="294730at2759"/>
<feature type="transmembrane region" description="Helical" evidence="7">
    <location>
        <begin position="79"/>
        <end position="103"/>
    </location>
</feature>
<feature type="compositionally biased region" description="Polar residues" evidence="6">
    <location>
        <begin position="1"/>
        <end position="18"/>
    </location>
</feature>
<dbReference type="PANTHER" id="PTHR22950">
    <property type="entry name" value="AMINO ACID TRANSPORTER"/>
    <property type="match status" value="1"/>
</dbReference>
<dbReference type="Pfam" id="PF01490">
    <property type="entry name" value="Aa_trans"/>
    <property type="match status" value="1"/>
</dbReference>
<evidence type="ECO:0000256" key="7">
    <source>
        <dbReference type="SAM" id="Phobius"/>
    </source>
</evidence>
<dbReference type="STRING" id="416450.A0A1V6QID2"/>
<evidence type="ECO:0000259" key="8">
    <source>
        <dbReference type="Pfam" id="PF01490"/>
    </source>
</evidence>
<proteinExistence type="inferred from homology"/>
<accession>A0A1V6QID2</accession>
<reference evidence="10" key="1">
    <citation type="journal article" date="2017" name="Nat. Microbiol.">
        <title>Global analysis of biosynthetic gene clusters reveals vast potential of secondary metabolite production in Penicillium species.</title>
        <authorList>
            <person name="Nielsen J.C."/>
            <person name="Grijseels S."/>
            <person name="Prigent S."/>
            <person name="Ji B."/>
            <person name="Dainat J."/>
            <person name="Nielsen K.F."/>
            <person name="Frisvad J.C."/>
            <person name="Workman M."/>
            <person name="Nielsen J."/>
        </authorList>
    </citation>
    <scope>NUCLEOTIDE SEQUENCE [LARGE SCALE GENOMIC DNA]</scope>
    <source>
        <strain evidence="10">IBT 31811</strain>
    </source>
</reference>
<feature type="region of interest" description="Disordered" evidence="6">
    <location>
        <begin position="1"/>
        <end position="45"/>
    </location>
</feature>
<dbReference type="AlphaFoldDB" id="A0A1V6QID2"/>
<evidence type="ECO:0000256" key="1">
    <source>
        <dbReference type="ARBA" id="ARBA00004141"/>
    </source>
</evidence>
<comment type="similarity">
    <text evidence="2">Belongs to the amino acid/polyamine transporter 2 family.</text>
</comment>
<feature type="transmembrane region" description="Helical" evidence="7">
    <location>
        <begin position="377"/>
        <end position="405"/>
    </location>
</feature>
<evidence type="ECO:0000313" key="10">
    <source>
        <dbReference type="Proteomes" id="UP000191672"/>
    </source>
</evidence>
<dbReference type="PANTHER" id="PTHR22950:SF668">
    <property type="entry name" value="AMINO ACID TRANSPORTER (EUROFUNG)"/>
    <property type="match status" value="1"/>
</dbReference>
<dbReference type="FunFam" id="1.20.1740.10:FF:000039">
    <property type="entry name" value="Neutral amino acid transporter (Eurofung)"/>
    <property type="match status" value="1"/>
</dbReference>
<sequence length="459" mass="49827">MAEQNQDTLNPKGNGRNTSLDEEEKQESGQGPSHDENPFGDEEEGETQYRTMSWWQCSIIMVAETISLGILSLPSAVAVLGLAPAVILIVGLGLTATYTGYVIGQFKLRYPHVHSMADAGGVLFGRIGWPRFGREFLGTAQLLFLIFIMGSHILTFTTMMNTLTDNGACSIIFGVVGLVVSVIFALPRTLRKVSWMACASFVSIVAALLVTMIAISIQRPGHGKIDVTTTVSLNKAFLAVTNIVFAYAGHVAFFGFISEMRVPTDYAKTLYLLQATDTSMYVIAAVVIYIYGGRDVESPALSSTSSVTAKVAYGVAIPTIVIAGVINGHVAAKYIYVRIFRGTNQMQKKSVLSIGSWVVITVVLWVIAWIISEAIPVFNTLLSLIVSLFASWFTYGLSGIFWLFLNWGRYGSNWKKMVLTCINLIIVGIGACLCGMGLWVSGKAIHDDSNSSSFSCSHE</sequence>
<gene>
    <name evidence="9" type="ORF">PENANT_c003G10878</name>
</gene>
<feature type="transmembrane region" description="Helical" evidence="7">
    <location>
        <begin position="237"/>
        <end position="257"/>
    </location>
</feature>
<dbReference type="GO" id="GO:0016020">
    <property type="term" value="C:membrane"/>
    <property type="evidence" value="ECO:0007669"/>
    <property type="project" value="UniProtKB-SubCell"/>
</dbReference>
<evidence type="ECO:0000256" key="4">
    <source>
        <dbReference type="ARBA" id="ARBA00022989"/>
    </source>
</evidence>
<evidence type="ECO:0000256" key="5">
    <source>
        <dbReference type="ARBA" id="ARBA00023136"/>
    </source>
</evidence>
<dbReference type="InterPro" id="IPR013057">
    <property type="entry name" value="AA_transpt_TM"/>
</dbReference>
<evidence type="ECO:0000256" key="2">
    <source>
        <dbReference type="ARBA" id="ARBA00008066"/>
    </source>
</evidence>
<dbReference type="Proteomes" id="UP000191672">
    <property type="component" value="Unassembled WGS sequence"/>
</dbReference>
<keyword evidence="3 7" id="KW-0812">Transmembrane</keyword>
<keyword evidence="4 7" id="KW-1133">Transmembrane helix</keyword>
<dbReference type="Gene3D" id="1.20.1740.10">
    <property type="entry name" value="Amino acid/polyamine transporter I"/>
    <property type="match status" value="1"/>
</dbReference>
<feature type="transmembrane region" description="Helical" evidence="7">
    <location>
        <begin position="136"/>
        <end position="155"/>
    </location>
</feature>
<keyword evidence="5 7" id="KW-0472">Membrane</keyword>
<feature type="transmembrane region" description="Helical" evidence="7">
    <location>
        <begin position="167"/>
        <end position="186"/>
    </location>
</feature>
<feature type="transmembrane region" description="Helical" evidence="7">
    <location>
        <begin position="351"/>
        <end position="371"/>
    </location>
</feature>
<comment type="subcellular location">
    <subcellularLocation>
        <location evidence="1">Membrane</location>
        <topology evidence="1">Multi-pass membrane protein</topology>
    </subcellularLocation>
</comment>
<protein>
    <recommendedName>
        <fullName evidence="8">Amino acid transporter transmembrane domain-containing protein</fullName>
    </recommendedName>
</protein>
<feature type="transmembrane region" description="Helical" evidence="7">
    <location>
        <begin position="269"/>
        <end position="291"/>
    </location>
</feature>
<name>A0A1V6QID2_9EURO</name>
<dbReference type="GO" id="GO:0015179">
    <property type="term" value="F:L-amino acid transmembrane transporter activity"/>
    <property type="evidence" value="ECO:0007669"/>
    <property type="project" value="TreeGrafter"/>
</dbReference>
<feature type="transmembrane region" description="Helical" evidence="7">
    <location>
        <begin position="193"/>
        <end position="217"/>
    </location>
</feature>
<feature type="domain" description="Amino acid transporter transmembrane" evidence="8">
    <location>
        <begin position="51"/>
        <end position="440"/>
    </location>
</feature>
<evidence type="ECO:0000256" key="6">
    <source>
        <dbReference type="SAM" id="MobiDB-lite"/>
    </source>
</evidence>
<feature type="transmembrane region" description="Helical" evidence="7">
    <location>
        <begin position="417"/>
        <end position="440"/>
    </location>
</feature>
<comment type="caution">
    <text evidence="9">The sequence shown here is derived from an EMBL/GenBank/DDBJ whole genome shotgun (WGS) entry which is preliminary data.</text>
</comment>
<dbReference type="EMBL" id="MDYN01000003">
    <property type="protein sequence ID" value="OQD88762.1"/>
    <property type="molecule type" value="Genomic_DNA"/>
</dbReference>
<organism evidence="9 10">
    <name type="scientific">Penicillium antarcticum</name>
    <dbReference type="NCBI Taxonomy" id="416450"/>
    <lineage>
        <taxon>Eukaryota</taxon>
        <taxon>Fungi</taxon>
        <taxon>Dikarya</taxon>
        <taxon>Ascomycota</taxon>
        <taxon>Pezizomycotina</taxon>
        <taxon>Eurotiomycetes</taxon>
        <taxon>Eurotiomycetidae</taxon>
        <taxon>Eurotiales</taxon>
        <taxon>Aspergillaceae</taxon>
        <taxon>Penicillium</taxon>
    </lineage>
</organism>
<feature type="transmembrane region" description="Helical" evidence="7">
    <location>
        <begin position="54"/>
        <end position="73"/>
    </location>
</feature>
<feature type="transmembrane region" description="Helical" evidence="7">
    <location>
        <begin position="311"/>
        <end position="330"/>
    </location>
</feature>
<evidence type="ECO:0000313" key="9">
    <source>
        <dbReference type="EMBL" id="OQD88762.1"/>
    </source>
</evidence>
<evidence type="ECO:0000256" key="3">
    <source>
        <dbReference type="ARBA" id="ARBA00022692"/>
    </source>
</evidence>
<keyword evidence="10" id="KW-1185">Reference proteome</keyword>